<dbReference type="InterPro" id="IPR027417">
    <property type="entry name" value="P-loop_NTPase"/>
</dbReference>
<dbReference type="Pfam" id="PF08423">
    <property type="entry name" value="Rad51"/>
    <property type="match status" value="1"/>
</dbReference>
<dbReference type="PROSITE" id="PS50162">
    <property type="entry name" value="RECA_2"/>
    <property type="match status" value="1"/>
</dbReference>
<dbReference type="GO" id="GO:0003690">
    <property type="term" value="F:double-stranded DNA binding"/>
    <property type="evidence" value="ECO:0007669"/>
    <property type="project" value="TreeGrafter"/>
</dbReference>
<dbReference type="GO" id="GO:0000730">
    <property type="term" value="P:DNA recombinase assembly"/>
    <property type="evidence" value="ECO:0007669"/>
    <property type="project" value="TreeGrafter"/>
</dbReference>
<name>A0AA91PWS8_CLALS</name>
<dbReference type="PANTHER" id="PTHR22942:SF66">
    <property type="entry name" value="RE19845P"/>
    <property type="match status" value="1"/>
</dbReference>
<evidence type="ECO:0000256" key="1">
    <source>
        <dbReference type="ARBA" id="ARBA00022741"/>
    </source>
</evidence>
<sequence>MYFVYIMDSGKYASIRFEVPAELHSFEQLLVANGISLVDLISLYQAEEAREELCDQLDWPLDQCTDYINLVMDSVKESIRPQKKRLSQNTSAVSTGLSQLDMLLHNGIQVGSVTEVFGASGCGKSQLLLQIALEAQVKRKEENTDNFRGRSIIISTESALETRRLQDMCIHRGLPDALDNISYTYCHDVENQDHIIFTQLPAMLDGVSGKDYKVVIIDSISHHFRDDAAFINASEYLRSHLQQQEEKLSHVPEYNVLKEDFDRTTNQYFKGNAAFRKRVSKKYYLLTLYTHLSDLAKKHNVAVVVSNQVGDSFDPNDQADDIMEDELNDPLNFQSQVGTFSGWNAQSMHRVETEVDKTKLTSQTSNEGTVSKRQRLAQEEYRVSRQNSQNTQLASGPKKKIEALGYTWSKLVPTKILLWKSYLPSKNMMQNIERKEGTLLTQQNSENPPFSQEVSSTDTSQGWILKRYAKVISNSNTYNLADKRNCVAFSIVSEGLCEVAD</sequence>
<evidence type="ECO:0000313" key="5">
    <source>
        <dbReference type="EMBL" id="OVF07146.1"/>
    </source>
</evidence>
<feature type="compositionally biased region" description="Polar residues" evidence="3">
    <location>
        <begin position="360"/>
        <end position="371"/>
    </location>
</feature>
<dbReference type="KEGG" id="clus:A9F13_15g01276"/>
<organism evidence="5 6">
    <name type="scientific">Clavispora lusitaniae</name>
    <name type="common">Candida lusitaniae</name>
    <dbReference type="NCBI Taxonomy" id="36911"/>
    <lineage>
        <taxon>Eukaryota</taxon>
        <taxon>Fungi</taxon>
        <taxon>Dikarya</taxon>
        <taxon>Ascomycota</taxon>
        <taxon>Saccharomycotina</taxon>
        <taxon>Pichiomycetes</taxon>
        <taxon>Metschnikowiaceae</taxon>
        <taxon>Clavispora</taxon>
    </lineage>
</organism>
<dbReference type="GO" id="GO:0000150">
    <property type="term" value="F:DNA strand exchange activity"/>
    <property type="evidence" value="ECO:0007669"/>
    <property type="project" value="TreeGrafter"/>
</dbReference>
<feature type="domain" description="RecA family profile 1" evidence="4">
    <location>
        <begin position="89"/>
        <end position="309"/>
    </location>
</feature>
<protein>
    <submittedName>
        <fullName evidence="5">DNA-dependent ATPase</fullName>
    </submittedName>
</protein>
<dbReference type="Proteomes" id="UP000195602">
    <property type="component" value="Unassembled WGS sequence"/>
</dbReference>
<dbReference type="InterPro" id="IPR003593">
    <property type="entry name" value="AAA+_ATPase"/>
</dbReference>
<dbReference type="GO" id="GO:0061982">
    <property type="term" value="P:meiosis I cell cycle process"/>
    <property type="evidence" value="ECO:0007669"/>
    <property type="project" value="UniProtKB-ARBA"/>
</dbReference>
<dbReference type="GO" id="GO:0006312">
    <property type="term" value="P:mitotic recombination"/>
    <property type="evidence" value="ECO:0007669"/>
    <property type="project" value="TreeGrafter"/>
</dbReference>
<reference evidence="5 6" key="1">
    <citation type="submission" date="2017-04" db="EMBL/GenBank/DDBJ databases">
        <title>Draft genome of the yeast Clavispora lusitaniae type strain CBS 6936.</title>
        <authorList>
            <person name="Durrens P."/>
            <person name="Klopp C."/>
            <person name="Biteau N."/>
            <person name="Fitton-Ouhabi V."/>
            <person name="Dementhon K."/>
            <person name="Accoceberry I."/>
            <person name="Sherman D.J."/>
            <person name="Noel T."/>
        </authorList>
    </citation>
    <scope>NUCLEOTIDE SEQUENCE [LARGE SCALE GENOMIC DNA]</scope>
    <source>
        <strain evidence="5 6">CBS 6936</strain>
    </source>
</reference>
<keyword evidence="2" id="KW-0067">ATP-binding</keyword>
<feature type="compositionally biased region" description="Polar residues" evidence="3">
    <location>
        <begin position="384"/>
        <end position="394"/>
    </location>
</feature>
<evidence type="ECO:0000313" key="6">
    <source>
        <dbReference type="Proteomes" id="UP000195602"/>
    </source>
</evidence>
<comment type="caution">
    <text evidence="5">The sequence shown here is derived from an EMBL/GenBank/DDBJ whole genome shotgun (WGS) entry which is preliminary data.</text>
</comment>
<evidence type="ECO:0000256" key="2">
    <source>
        <dbReference type="ARBA" id="ARBA00022840"/>
    </source>
</evidence>
<dbReference type="InterPro" id="IPR020588">
    <property type="entry name" value="RecA_ATP-bd"/>
</dbReference>
<dbReference type="EMBL" id="LYUB02000015">
    <property type="protein sequence ID" value="OVF07146.1"/>
    <property type="molecule type" value="Genomic_DNA"/>
</dbReference>
<feature type="region of interest" description="Disordered" evidence="3">
    <location>
        <begin position="354"/>
        <end position="396"/>
    </location>
</feature>
<dbReference type="SUPFAM" id="SSF52540">
    <property type="entry name" value="P-loop containing nucleoside triphosphate hydrolases"/>
    <property type="match status" value="1"/>
</dbReference>
<keyword evidence="1" id="KW-0547">Nucleotide-binding</keyword>
<dbReference type="GO" id="GO:0140664">
    <property type="term" value="F:ATP-dependent DNA damage sensor activity"/>
    <property type="evidence" value="ECO:0007669"/>
    <property type="project" value="InterPro"/>
</dbReference>
<gene>
    <name evidence="5" type="ORF">A9F13_15g01276</name>
</gene>
<dbReference type="SMART" id="SM00382">
    <property type="entry name" value="AAA"/>
    <property type="match status" value="1"/>
</dbReference>
<accession>A0AA91PWS8</accession>
<dbReference type="GO" id="GO:0005524">
    <property type="term" value="F:ATP binding"/>
    <property type="evidence" value="ECO:0007669"/>
    <property type="project" value="UniProtKB-KW"/>
</dbReference>
<dbReference type="PANTHER" id="PTHR22942">
    <property type="entry name" value="RECA/RAD51/RADA DNA STRAND-PAIRING FAMILY MEMBER"/>
    <property type="match status" value="1"/>
</dbReference>
<dbReference type="GO" id="GO:0003697">
    <property type="term" value="F:single-stranded DNA binding"/>
    <property type="evidence" value="ECO:0007669"/>
    <property type="project" value="TreeGrafter"/>
</dbReference>
<dbReference type="InterPro" id="IPR013632">
    <property type="entry name" value="Rad51_C"/>
</dbReference>
<evidence type="ECO:0000256" key="3">
    <source>
        <dbReference type="SAM" id="MobiDB-lite"/>
    </source>
</evidence>
<proteinExistence type="predicted"/>
<dbReference type="AlphaFoldDB" id="A0AA91PWS8"/>
<dbReference type="Gene3D" id="3.40.50.300">
    <property type="entry name" value="P-loop containing nucleotide triphosphate hydrolases"/>
    <property type="match status" value="1"/>
</dbReference>
<evidence type="ECO:0000259" key="4">
    <source>
        <dbReference type="PROSITE" id="PS50162"/>
    </source>
</evidence>
<dbReference type="GO" id="GO:0042148">
    <property type="term" value="P:DNA strand invasion"/>
    <property type="evidence" value="ECO:0007669"/>
    <property type="project" value="TreeGrafter"/>
</dbReference>